<proteinExistence type="predicted"/>
<comment type="caution">
    <text evidence="1">The sequence shown here is derived from an EMBL/GenBank/DDBJ whole genome shotgun (WGS) entry which is preliminary data.</text>
</comment>
<gene>
    <name evidence="1" type="ORF">A2557_01640</name>
</gene>
<organism evidence="1">
    <name type="scientific">Candidatus Lambdaproteobacteria bacterium RIFOXYD2_FULL_56_26</name>
    <dbReference type="NCBI Taxonomy" id="1817773"/>
    <lineage>
        <taxon>Bacteria</taxon>
        <taxon>Pseudomonadati</taxon>
        <taxon>Pseudomonadota</taxon>
        <taxon>Candidatus Lambdaproteobacteria</taxon>
    </lineage>
</organism>
<evidence type="ECO:0000313" key="1">
    <source>
        <dbReference type="EMBL" id="OGH03437.1"/>
    </source>
</evidence>
<sequence length="59" mass="6398">MPVEFGLEVFWARFWGNPLCPSPGPGALPALAVGSSSGHLARFPSIIKVFPSLQRSRLF</sequence>
<dbReference type="Proteomes" id="UP000177583">
    <property type="component" value="Unassembled WGS sequence"/>
</dbReference>
<dbReference type="EMBL" id="MFNF01000016">
    <property type="protein sequence ID" value="OGH03437.1"/>
    <property type="molecule type" value="Genomic_DNA"/>
</dbReference>
<reference evidence="1" key="1">
    <citation type="journal article" date="2016" name="Nat. Commun.">
        <title>Thousands of microbial genomes shed light on interconnected biogeochemical processes in an aquifer system.</title>
        <authorList>
            <person name="Anantharaman K."/>
            <person name="Brown C.T."/>
            <person name="Hug L.A."/>
            <person name="Sharon I."/>
            <person name="Castelle C.J."/>
            <person name="Probst A.J."/>
            <person name="Thomas B.C."/>
            <person name="Singh A."/>
            <person name="Wilkins M.J."/>
            <person name="Karaoz U."/>
            <person name="Brodie E.L."/>
            <person name="Williams K.H."/>
            <person name="Hubbard S.S."/>
            <person name="Banfield J.F."/>
        </authorList>
    </citation>
    <scope>NUCLEOTIDE SEQUENCE [LARGE SCALE GENOMIC DNA]</scope>
</reference>
<dbReference type="AlphaFoldDB" id="A0A1F6GZ51"/>
<accession>A0A1F6GZ51</accession>
<protein>
    <submittedName>
        <fullName evidence="1">Uncharacterized protein</fullName>
    </submittedName>
</protein>
<name>A0A1F6GZ51_9PROT</name>